<reference evidence="1 2" key="2">
    <citation type="submission" date="2018-11" db="EMBL/GenBank/DDBJ databases">
        <authorList>
            <consortium name="Pathogen Informatics"/>
        </authorList>
    </citation>
    <scope>NUCLEOTIDE SEQUENCE [LARGE SCALE GENOMIC DNA]</scope>
</reference>
<proteinExistence type="predicted"/>
<organism evidence="3">
    <name type="scientific">Soboliphyme baturini</name>
    <dbReference type="NCBI Taxonomy" id="241478"/>
    <lineage>
        <taxon>Eukaryota</taxon>
        <taxon>Metazoa</taxon>
        <taxon>Ecdysozoa</taxon>
        <taxon>Nematoda</taxon>
        <taxon>Enoplea</taxon>
        <taxon>Dorylaimia</taxon>
        <taxon>Dioctophymatida</taxon>
        <taxon>Dioctophymatoidea</taxon>
        <taxon>Soboliphymatidae</taxon>
        <taxon>Soboliphyme</taxon>
    </lineage>
</organism>
<evidence type="ECO:0000313" key="1">
    <source>
        <dbReference type="EMBL" id="VDP40968.1"/>
    </source>
</evidence>
<protein>
    <submittedName>
        <fullName evidence="1 3">Uncharacterized protein</fullName>
    </submittedName>
</protein>
<dbReference type="Proteomes" id="UP000270296">
    <property type="component" value="Unassembled WGS sequence"/>
</dbReference>
<dbReference type="AlphaFoldDB" id="A0A183J6P9"/>
<sequence>MTDLIIVSSVLRRSAMDVRVKRGAELSTDHHLVVGTLRCNKRSTIRRSGGSSIRRIKRETLSSVDMTAKFANNIARRFEQIPAMTTDVETECQLFKRGLLEAAAECCGYKQVGLPPGGQERTS</sequence>
<evidence type="ECO:0000313" key="3">
    <source>
        <dbReference type="WBParaSite" id="SBAD_0001193301-mRNA-1"/>
    </source>
</evidence>
<reference evidence="3" key="1">
    <citation type="submission" date="2016-06" db="UniProtKB">
        <authorList>
            <consortium name="WormBaseParasite"/>
        </authorList>
    </citation>
    <scope>IDENTIFICATION</scope>
</reference>
<gene>
    <name evidence="1" type="ORF">SBAD_LOCUS11547</name>
</gene>
<dbReference type="WBParaSite" id="SBAD_0001193301-mRNA-1">
    <property type="protein sequence ID" value="SBAD_0001193301-mRNA-1"/>
    <property type="gene ID" value="SBAD_0001193301"/>
</dbReference>
<name>A0A183J6P9_9BILA</name>
<evidence type="ECO:0000313" key="2">
    <source>
        <dbReference type="Proteomes" id="UP000270296"/>
    </source>
</evidence>
<accession>A0A183J6P9</accession>
<keyword evidence="2" id="KW-1185">Reference proteome</keyword>
<dbReference type="OrthoDB" id="410381at2759"/>
<dbReference type="EMBL" id="UZAM01015881">
    <property type="protein sequence ID" value="VDP40968.1"/>
    <property type="molecule type" value="Genomic_DNA"/>
</dbReference>